<evidence type="ECO:0000256" key="7">
    <source>
        <dbReference type="ARBA" id="ARBA00022729"/>
    </source>
</evidence>
<feature type="domain" description="TonB-dependent receptor-like beta-barrel" evidence="17">
    <location>
        <begin position="259"/>
        <end position="683"/>
    </location>
</feature>
<dbReference type="SUPFAM" id="SSF56935">
    <property type="entry name" value="Porins"/>
    <property type="match status" value="1"/>
</dbReference>
<dbReference type="InterPro" id="IPR037066">
    <property type="entry name" value="Plug_dom_sf"/>
</dbReference>
<dbReference type="InterPro" id="IPR036942">
    <property type="entry name" value="Beta-barrel_TonB_sf"/>
</dbReference>
<keyword evidence="6 14" id="KW-0812">Transmembrane</keyword>
<evidence type="ECO:0000256" key="2">
    <source>
        <dbReference type="ARBA" id="ARBA00009810"/>
    </source>
</evidence>
<dbReference type="STRING" id="1129794.C427_4608"/>
<keyword evidence="3 14" id="KW-0813">Transport</keyword>
<keyword evidence="8" id="KW-0408">Iron</keyword>
<dbReference type="PANTHER" id="PTHR32552">
    <property type="entry name" value="FERRICHROME IRON RECEPTOR-RELATED"/>
    <property type="match status" value="1"/>
</dbReference>
<feature type="chain" id="PRO_5003897954" description="TonB-dependent siderophore receptor" evidence="16">
    <location>
        <begin position="21"/>
        <end position="715"/>
    </location>
</feature>
<dbReference type="Gene3D" id="2.40.170.20">
    <property type="entry name" value="TonB-dependent receptor, beta-barrel domain"/>
    <property type="match status" value="1"/>
</dbReference>
<dbReference type="Proteomes" id="UP000011864">
    <property type="component" value="Chromosome"/>
</dbReference>
<dbReference type="EMBL" id="CP003837">
    <property type="protein sequence ID" value="AGH46707.1"/>
    <property type="molecule type" value="Genomic_DNA"/>
</dbReference>
<dbReference type="InterPro" id="IPR010105">
    <property type="entry name" value="TonB_sidphr_rcpt"/>
</dbReference>
<evidence type="ECO:0000256" key="13">
    <source>
        <dbReference type="ARBA" id="ARBA00023237"/>
    </source>
</evidence>
<accession>K6Z0L1</accession>
<dbReference type="NCBIfam" id="TIGR01783">
    <property type="entry name" value="TonB-siderophor"/>
    <property type="match status" value="1"/>
</dbReference>
<sequence length="715" mass="80063">MTKNKISLALLALGFSSSIAAQQSMNNVIEVVSEAGEETKPIEVIEVKGRATQFYFFQESVMATKTLTDYMDLPQSLQVLSQELLEDQAARQTSDVYRSISGMTQFSYSGVNARGFRQDQVRYDGVQGDPYGGFSIPQLFNIERIEVLKGPSGMLYGGGQPGGLLNYVTKKPKFETQREVALFAGNYNLKGVFADFTGSVNGSDTLAYRIGGFHQNVKPFRNNTDETNSLLSLGMTWLPSEHSEIIFQYDFIDQDLGGHRLRGVPVDDNGNFLADISYSPNEKTDFQRVRADVLQTIINTDISENLSNTTVLRYLTNERTQNYHENRGLLEDGRTMVREFRNQYRANDEYSVTTDFVYTTSMADMQHTLLVGGDYFVNDMEFLSIAGRGAPSLIPNIDIINPVYGADPSTYLVREFPLSESGNKRAGLYIQDQIALSEQWQAIVGMRYDRFEEEDNTNNLSYSDSDISPRFGVVYKPNADMSVFASKSSGFNPQSLSSILDGDFDDDTTGRLKPEESEQWELGVKNKWFDDAILTTLTFYDIVKDNVTVGNPDDTGINDGQPSVLQIGEVTSKGIEFDAVGDISENWTGTFNYAYNDAKITGGLPNSIRNSVGDEFVNAPDHTLGLWTRYDMPSIDSAFAMGMDYVSERISFSGQTVKAYVVWDASWRTSYKTFDVQLNIRNLFDKEYASSGFNQRNGHFPGEPRTVLLQVSHNF</sequence>
<evidence type="ECO:0000256" key="6">
    <source>
        <dbReference type="ARBA" id="ARBA00022692"/>
    </source>
</evidence>
<keyword evidence="4 14" id="KW-1134">Transmembrane beta strand</keyword>
<keyword evidence="10 15" id="KW-0798">TonB box</keyword>
<dbReference type="Gene3D" id="2.170.130.10">
    <property type="entry name" value="TonB-dependent receptor, plug domain"/>
    <property type="match status" value="1"/>
</dbReference>
<keyword evidence="11 14" id="KW-0472">Membrane</keyword>
<dbReference type="HOGENOM" id="CLU_340923_0_0_6"/>
<dbReference type="InterPro" id="IPR012910">
    <property type="entry name" value="Plug_dom"/>
</dbReference>
<keyword evidence="7 16" id="KW-0732">Signal</keyword>
<keyword evidence="12" id="KW-0675">Receptor</keyword>
<name>K6Z0L1_9ALTE</name>
<keyword evidence="20" id="KW-1185">Reference proteome</keyword>
<keyword evidence="5" id="KW-0410">Iron transport</keyword>
<evidence type="ECO:0000256" key="8">
    <source>
        <dbReference type="ARBA" id="ARBA00023004"/>
    </source>
</evidence>
<protein>
    <recommendedName>
        <fullName evidence="21">TonB-dependent siderophore receptor</fullName>
    </recommendedName>
</protein>
<evidence type="ECO:0000313" key="19">
    <source>
        <dbReference type="EMBL" id="AGH46707.1"/>
    </source>
</evidence>
<dbReference type="InterPro" id="IPR039426">
    <property type="entry name" value="TonB-dep_rcpt-like"/>
</dbReference>
<evidence type="ECO:0000256" key="16">
    <source>
        <dbReference type="SAM" id="SignalP"/>
    </source>
</evidence>
<dbReference type="GO" id="GO:0009279">
    <property type="term" value="C:cell outer membrane"/>
    <property type="evidence" value="ECO:0007669"/>
    <property type="project" value="UniProtKB-SubCell"/>
</dbReference>
<dbReference type="GO" id="GO:0015344">
    <property type="term" value="F:siderophore uptake transmembrane transporter activity"/>
    <property type="evidence" value="ECO:0007669"/>
    <property type="project" value="TreeGrafter"/>
</dbReference>
<dbReference type="RefSeq" id="WP_007639809.1">
    <property type="nucleotide sequence ID" value="NC_020514.1"/>
</dbReference>
<keyword evidence="9" id="KW-0406">Ion transport</keyword>
<evidence type="ECO:0000256" key="12">
    <source>
        <dbReference type="ARBA" id="ARBA00023170"/>
    </source>
</evidence>
<proteinExistence type="inferred from homology"/>
<evidence type="ECO:0000256" key="11">
    <source>
        <dbReference type="ARBA" id="ARBA00023136"/>
    </source>
</evidence>
<evidence type="ECO:0000259" key="18">
    <source>
        <dbReference type="Pfam" id="PF07715"/>
    </source>
</evidence>
<reference evidence="19 20" key="1">
    <citation type="journal article" date="2013" name="Genome Announc.">
        <title>Complete Genome Sequence of Glaciecola psychrophila Strain 170T.</title>
        <authorList>
            <person name="Yin J."/>
            <person name="Chen J."/>
            <person name="Liu G."/>
            <person name="Yu Y."/>
            <person name="Song L."/>
            <person name="Wang X."/>
            <person name="Qu X."/>
        </authorList>
    </citation>
    <scope>NUCLEOTIDE SEQUENCE [LARGE SCALE GENOMIC DNA]</scope>
    <source>
        <strain evidence="19 20">170</strain>
    </source>
</reference>
<evidence type="ECO:0000256" key="10">
    <source>
        <dbReference type="ARBA" id="ARBA00023077"/>
    </source>
</evidence>
<dbReference type="GO" id="GO:0015891">
    <property type="term" value="P:siderophore transport"/>
    <property type="evidence" value="ECO:0007669"/>
    <property type="project" value="InterPro"/>
</dbReference>
<dbReference type="InterPro" id="IPR000531">
    <property type="entry name" value="Beta-barrel_TonB"/>
</dbReference>
<dbReference type="KEGG" id="gps:C427_4608"/>
<dbReference type="eggNOG" id="COG4774">
    <property type="taxonomic scope" value="Bacteria"/>
</dbReference>
<evidence type="ECO:0000256" key="15">
    <source>
        <dbReference type="RuleBase" id="RU003357"/>
    </source>
</evidence>
<comment type="subcellular location">
    <subcellularLocation>
        <location evidence="1 14">Cell outer membrane</location>
        <topology evidence="1 14">Multi-pass membrane protein</topology>
    </subcellularLocation>
</comment>
<evidence type="ECO:0000256" key="1">
    <source>
        <dbReference type="ARBA" id="ARBA00004571"/>
    </source>
</evidence>
<dbReference type="AlphaFoldDB" id="K6Z0L1"/>
<evidence type="ECO:0000256" key="5">
    <source>
        <dbReference type="ARBA" id="ARBA00022496"/>
    </source>
</evidence>
<evidence type="ECO:0000256" key="4">
    <source>
        <dbReference type="ARBA" id="ARBA00022452"/>
    </source>
</evidence>
<feature type="domain" description="TonB-dependent receptor plug" evidence="18">
    <location>
        <begin position="71"/>
        <end position="163"/>
    </location>
</feature>
<feature type="signal peptide" evidence="16">
    <location>
        <begin position="1"/>
        <end position="20"/>
    </location>
</feature>
<evidence type="ECO:0000259" key="17">
    <source>
        <dbReference type="Pfam" id="PF00593"/>
    </source>
</evidence>
<comment type="similarity">
    <text evidence="2 14 15">Belongs to the TonB-dependent receptor family.</text>
</comment>
<keyword evidence="13 14" id="KW-0998">Cell outer membrane</keyword>
<organism evidence="19 20">
    <name type="scientific">Paraglaciecola psychrophila 170</name>
    <dbReference type="NCBI Taxonomy" id="1129794"/>
    <lineage>
        <taxon>Bacteria</taxon>
        <taxon>Pseudomonadati</taxon>
        <taxon>Pseudomonadota</taxon>
        <taxon>Gammaproteobacteria</taxon>
        <taxon>Alteromonadales</taxon>
        <taxon>Alteromonadaceae</taxon>
        <taxon>Paraglaciecola</taxon>
    </lineage>
</organism>
<evidence type="ECO:0008006" key="21">
    <source>
        <dbReference type="Google" id="ProtNLM"/>
    </source>
</evidence>
<dbReference type="Pfam" id="PF00593">
    <property type="entry name" value="TonB_dep_Rec_b-barrel"/>
    <property type="match status" value="1"/>
</dbReference>
<dbReference type="Pfam" id="PF07715">
    <property type="entry name" value="Plug"/>
    <property type="match status" value="1"/>
</dbReference>
<evidence type="ECO:0000313" key="20">
    <source>
        <dbReference type="Proteomes" id="UP000011864"/>
    </source>
</evidence>
<dbReference type="PANTHER" id="PTHR32552:SF68">
    <property type="entry name" value="FERRICHROME OUTER MEMBRANE TRANSPORTER_PHAGE RECEPTOR"/>
    <property type="match status" value="1"/>
</dbReference>
<dbReference type="PROSITE" id="PS52016">
    <property type="entry name" value="TONB_DEPENDENT_REC_3"/>
    <property type="match status" value="1"/>
</dbReference>
<evidence type="ECO:0000256" key="3">
    <source>
        <dbReference type="ARBA" id="ARBA00022448"/>
    </source>
</evidence>
<dbReference type="OrthoDB" id="127311at2"/>
<gene>
    <name evidence="19" type="ORF">C427_4608</name>
</gene>
<evidence type="ECO:0000256" key="14">
    <source>
        <dbReference type="PROSITE-ProRule" id="PRU01360"/>
    </source>
</evidence>
<dbReference type="CDD" id="cd01347">
    <property type="entry name" value="ligand_gated_channel"/>
    <property type="match status" value="1"/>
</dbReference>
<dbReference type="GO" id="GO:0038023">
    <property type="term" value="F:signaling receptor activity"/>
    <property type="evidence" value="ECO:0007669"/>
    <property type="project" value="InterPro"/>
</dbReference>
<dbReference type="PATRIC" id="fig|1129794.4.peg.4589"/>
<evidence type="ECO:0000256" key="9">
    <source>
        <dbReference type="ARBA" id="ARBA00023065"/>
    </source>
</evidence>